<dbReference type="AlphaFoldDB" id="A0A814MLS4"/>
<accession>A0A814MLS4</accession>
<dbReference type="InterPro" id="IPR036844">
    <property type="entry name" value="Hint_dom_sf"/>
</dbReference>
<dbReference type="PANTHER" id="PTHR11889:SF31">
    <property type="entry name" value="PROTEIN HEDGEHOG"/>
    <property type="match status" value="1"/>
</dbReference>
<dbReference type="PANTHER" id="PTHR11889">
    <property type="entry name" value="HEDGEHOG"/>
    <property type="match status" value="1"/>
</dbReference>
<evidence type="ECO:0000256" key="1">
    <source>
        <dbReference type="SAM" id="Phobius"/>
    </source>
</evidence>
<evidence type="ECO:0000259" key="2">
    <source>
        <dbReference type="Pfam" id="PF01079"/>
    </source>
</evidence>
<feature type="domain" description="Hedgehog protein Hint" evidence="2">
    <location>
        <begin position="285"/>
        <end position="408"/>
    </location>
</feature>
<proteinExistence type="predicted"/>
<dbReference type="InterPro" id="IPR001767">
    <property type="entry name" value="Hedgehog_Hint"/>
</dbReference>
<comment type="caution">
    <text evidence="3">The sequence shown here is derived from an EMBL/GenBank/DDBJ whole genome shotgun (WGS) entry which is preliminary data.</text>
</comment>
<reference evidence="3" key="1">
    <citation type="submission" date="2021-02" db="EMBL/GenBank/DDBJ databases">
        <authorList>
            <person name="Nowell W R."/>
        </authorList>
    </citation>
    <scope>NUCLEOTIDE SEQUENCE</scope>
</reference>
<evidence type="ECO:0000313" key="3">
    <source>
        <dbReference type="EMBL" id="CAF1079636.1"/>
    </source>
</evidence>
<dbReference type="Gene3D" id="2.170.16.10">
    <property type="entry name" value="Hedgehog/Intein (Hint) domain"/>
    <property type="match status" value="1"/>
</dbReference>
<name>A0A814MLS4_9BILA</name>
<organism evidence="3 5">
    <name type="scientific">Didymodactylos carnosus</name>
    <dbReference type="NCBI Taxonomy" id="1234261"/>
    <lineage>
        <taxon>Eukaryota</taxon>
        <taxon>Metazoa</taxon>
        <taxon>Spiralia</taxon>
        <taxon>Gnathifera</taxon>
        <taxon>Rotifera</taxon>
        <taxon>Eurotatoria</taxon>
        <taxon>Bdelloidea</taxon>
        <taxon>Philodinida</taxon>
        <taxon>Philodinidae</taxon>
        <taxon>Didymodactylos</taxon>
    </lineage>
</organism>
<sequence>MKINGNFQIIHHSAQFYEYDTNILLLLHKKSIGGLATKTKVLIGLGIFLVCATAVAVPVGVIFGRYSSLASTSTSSSSSTAASISAATTTAAGCATANMNAYQLSTSLPTQCTTVYTGSSPPAVGTDAITDPCSGSSQPSSPYMAAASPAPTTDGLCFADADGVNQYYVYSGNCYYTCNSDADCGQDGVCIQTGSGASGCAGSTNVCGIIATGTNCGLTLTPGCAPTNTTPGTNGSAFGGGCFHGDDRVMLVGHTRFEKQEKKISELRVGDRIYSMNRNTFELKEDEVIMIVHTESQSAEDDMSVHYLTADQLRVFEHSVFISSSPHPSNTVQKIKSIKKSYKAGVYLPVTLSGEILVNGISASCYANPGFYFPITHQLLHNALLPFRLWYKLSLAKLFWIDDKQETVEHEGVNCLIKWTIEHEIFIRIVYGTVVGSIVYINTELLVQIIDFSHLLIRKKLHSY</sequence>
<keyword evidence="5" id="KW-1185">Reference proteome</keyword>
<dbReference type="EMBL" id="CAJNOQ010004938">
    <property type="protein sequence ID" value="CAF1079636.1"/>
    <property type="molecule type" value="Genomic_DNA"/>
</dbReference>
<evidence type="ECO:0000313" key="4">
    <source>
        <dbReference type="EMBL" id="CAF3845662.1"/>
    </source>
</evidence>
<dbReference type="InterPro" id="IPR050387">
    <property type="entry name" value="Hedgehog_Signaling"/>
</dbReference>
<protein>
    <recommendedName>
        <fullName evidence="2">Hedgehog protein Hint domain-containing protein</fullName>
    </recommendedName>
</protein>
<keyword evidence="1" id="KW-1133">Transmembrane helix</keyword>
<dbReference type="GO" id="GO:0016540">
    <property type="term" value="P:protein autoprocessing"/>
    <property type="evidence" value="ECO:0007669"/>
    <property type="project" value="InterPro"/>
</dbReference>
<dbReference type="Proteomes" id="UP000681722">
    <property type="component" value="Unassembled WGS sequence"/>
</dbReference>
<dbReference type="Pfam" id="PF01079">
    <property type="entry name" value="Hint"/>
    <property type="match status" value="1"/>
</dbReference>
<dbReference type="EMBL" id="CAJOBC010004937">
    <property type="protein sequence ID" value="CAF3845662.1"/>
    <property type="molecule type" value="Genomic_DNA"/>
</dbReference>
<feature type="transmembrane region" description="Helical" evidence="1">
    <location>
        <begin position="41"/>
        <end position="63"/>
    </location>
</feature>
<gene>
    <name evidence="3" type="ORF">GPM918_LOCUS17701</name>
    <name evidence="4" type="ORF">SRO942_LOCUS17697</name>
</gene>
<keyword evidence="1" id="KW-0812">Transmembrane</keyword>
<evidence type="ECO:0000313" key="5">
    <source>
        <dbReference type="Proteomes" id="UP000663829"/>
    </source>
</evidence>
<dbReference type="OrthoDB" id="5212at2759"/>
<dbReference type="Proteomes" id="UP000663829">
    <property type="component" value="Unassembled WGS sequence"/>
</dbReference>
<dbReference type="SUPFAM" id="SSF51294">
    <property type="entry name" value="Hedgehog/intein (Hint) domain"/>
    <property type="match status" value="1"/>
</dbReference>
<keyword evidence="1" id="KW-0472">Membrane</keyword>